<name>A0A2P2MVF0_RHIMU</name>
<organism evidence="2">
    <name type="scientific">Rhizophora mucronata</name>
    <name type="common">Asiatic mangrove</name>
    <dbReference type="NCBI Taxonomy" id="61149"/>
    <lineage>
        <taxon>Eukaryota</taxon>
        <taxon>Viridiplantae</taxon>
        <taxon>Streptophyta</taxon>
        <taxon>Embryophyta</taxon>
        <taxon>Tracheophyta</taxon>
        <taxon>Spermatophyta</taxon>
        <taxon>Magnoliopsida</taxon>
        <taxon>eudicotyledons</taxon>
        <taxon>Gunneridae</taxon>
        <taxon>Pentapetalae</taxon>
        <taxon>rosids</taxon>
        <taxon>fabids</taxon>
        <taxon>Malpighiales</taxon>
        <taxon>Rhizophoraceae</taxon>
        <taxon>Rhizophora</taxon>
    </lineage>
</organism>
<protein>
    <submittedName>
        <fullName evidence="2">Uncharacterized protein</fullName>
    </submittedName>
</protein>
<dbReference type="AlphaFoldDB" id="A0A2P2MVF0"/>
<feature type="compositionally biased region" description="Basic and acidic residues" evidence="1">
    <location>
        <begin position="18"/>
        <end position="29"/>
    </location>
</feature>
<feature type="region of interest" description="Disordered" evidence="1">
    <location>
        <begin position="1"/>
        <end position="51"/>
    </location>
</feature>
<dbReference type="EMBL" id="GGEC01053715">
    <property type="protein sequence ID" value="MBX34199.1"/>
    <property type="molecule type" value="Transcribed_RNA"/>
</dbReference>
<proteinExistence type="predicted"/>
<evidence type="ECO:0000256" key="1">
    <source>
        <dbReference type="SAM" id="MobiDB-lite"/>
    </source>
</evidence>
<feature type="compositionally biased region" description="Polar residues" evidence="1">
    <location>
        <begin position="42"/>
        <end position="51"/>
    </location>
</feature>
<reference evidence="2" key="1">
    <citation type="submission" date="2018-02" db="EMBL/GenBank/DDBJ databases">
        <title>Rhizophora mucronata_Transcriptome.</title>
        <authorList>
            <person name="Meera S.P."/>
            <person name="Sreeshan A."/>
            <person name="Augustine A."/>
        </authorList>
    </citation>
    <scope>NUCLEOTIDE SEQUENCE</scope>
    <source>
        <tissue evidence="2">Leaf</tissue>
    </source>
</reference>
<sequence>MLPPPPPPQNKRKKPMGKWKDIAKQDPIPRSEQNLGRHYPQESRNGPRSIT</sequence>
<evidence type="ECO:0000313" key="2">
    <source>
        <dbReference type="EMBL" id="MBX34199.1"/>
    </source>
</evidence>
<accession>A0A2P2MVF0</accession>